<dbReference type="PANTHER" id="PTHR43715:SF1">
    <property type="entry name" value="GDP-MANNOSE 4,6 DEHYDRATASE"/>
    <property type="match status" value="1"/>
</dbReference>
<evidence type="ECO:0000256" key="5">
    <source>
        <dbReference type="HAMAP-Rule" id="MF_00955"/>
    </source>
</evidence>
<reference evidence="7 8" key="2">
    <citation type="journal article" date="2016" name="ISME J.">
        <title>Physiological and genomic characterization of two novel marine thaumarchaeal strains indicates niche differentiation.</title>
        <authorList>
            <person name="Bayer B."/>
            <person name="Vojvoda J."/>
            <person name="Offre P."/>
            <person name="Alves R.J."/>
            <person name="Elisabeth N.H."/>
            <person name="Garcia J.A."/>
            <person name="Volland J.M."/>
            <person name="Srivastava A."/>
            <person name="Schleper C."/>
            <person name="Herndl G.J."/>
        </authorList>
    </citation>
    <scope>NUCLEOTIDE SEQUENCE [LARGE SCALE GENOMIC DNA]</scope>
    <source>
        <strain evidence="7 8">NF5</strain>
    </source>
</reference>
<feature type="domain" description="NAD(P)-binding" evidence="6">
    <location>
        <begin position="5"/>
        <end position="310"/>
    </location>
</feature>
<reference evidence="8" key="1">
    <citation type="submission" date="2015-03" db="EMBL/GenBank/DDBJ databases">
        <title>Characterization of two novel Thaumarchaeota isolated from the Northern Adriatic Sea.</title>
        <authorList>
            <person name="Bayer B."/>
            <person name="Vojvoda J."/>
            <person name="Offre P."/>
            <person name="Srivastava A."/>
            <person name="Elisabeth N."/>
            <person name="Garcia J.A.L."/>
            <person name="Schleper C."/>
            <person name="Herndl G.J."/>
        </authorList>
    </citation>
    <scope>NUCLEOTIDE SEQUENCE [LARGE SCALE GENOMIC DNA]</scope>
    <source>
        <strain evidence="8">NF5</strain>
    </source>
</reference>
<dbReference type="Pfam" id="PF16363">
    <property type="entry name" value="GDP_Man_Dehyd"/>
    <property type="match status" value="1"/>
</dbReference>
<dbReference type="SUPFAM" id="SSF51735">
    <property type="entry name" value="NAD(P)-binding Rossmann-fold domains"/>
    <property type="match status" value="1"/>
</dbReference>
<dbReference type="Gene3D" id="3.90.25.10">
    <property type="entry name" value="UDP-galactose 4-epimerase, domain 1"/>
    <property type="match status" value="1"/>
</dbReference>
<dbReference type="GeneID" id="24821315"/>
<dbReference type="InterPro" id="IPR016040">
    <property type="entry name" value="NAD(P)-bd_dom"/>
</dbReference>
<accession>A0A0D5C645</accession>
<dbReference type="HAMAP" id="MF_00955">
    <property type="entry name" value="GDP_Man_dehydratase"/>
    <property type="match status" value="1"/>
</dbReference>
<dbReference type="GO" id="GO:0070401">
    <property type="term" value="F:NADP+ binding"/>
    <property type="evidence" value="ECO:0007669"/>
    <property type="project" value="UniProtKB-UniRule"/>
</dbReference>
<dbReference type="PANTHER" id="PTHR43715">
    <property type="entry name" value="GDP-MANNOSE 4,6-DEHYDRATASE"/>
    <property type="match status" value="1"/>
</dbReference>
<dbReference type="RefSeq" id="WP_048118423.1">
    <property type="nucleotide sequence ID" value="NZ_CP011070.1"/>
</dbReference>
<comment type="catalytic activity">
    <reaction evidence="5">
        <text>GDP-alpha-D-mannose = GDP-4-dehydro-alpha-D-rhamnose + H2O</text>
        <dbReference type="Rhea" id="RHEA:23820"/>
        <dbReference type="ChEBI" id="CHEBI:15377"/>
        <dbReference type="ChEBI" id="CHEBI:57527"/>
        <dbReference type="ChEBI" id="CHEBI:57964"/>
        <dbReference type="EC" id="4.2.1.47"/>
    </reaction>
</comment>
<dbReference type="InterPro" id="IPR036291">
    <property type="entry name" value="NAD(P)-bd_dom_sf"/>
</dbReference>
<dbReference type="STRING" id="1580092.NADRNF5_2148"/>
<evidence type="ECO:0000256" key="2">
    <source>
        <dbReference type="ARBA" id="ARBA00009263"/>
    </source>
</evidence>
<keyword evidence="4 5" id="KW-0456">Lyase</keyword>
<dbReference type="InterPro" id="IPR006368">
    <property type="entry name" value="GDP_Man_deHydtase"/>
</dbReference>
<name>A0A0D5C645_9ARCH</name>
<proteinExistence type="inferred from homology"/>
<gene>
    <name evidence="5 7" type="primary">gmd</name>
    <name evidence="7" type="ORF">NADRNF5_2148</name>
</gene>
<keyword evidence="8" id="KW-1185">Reference proteome</keyword>
<sequence>MTRALITGITGQDGAYLARFLLKKGYTVFGTFRRQSSSNFWRLHYLKIANKINLIPADVLDSTSVYRALEESNPTEIYHLAAQSFVGASFDQPLYTSDVTGFGTVRVLDEILKFNKKIKFYQASSSEMFGSEKSPVKNESSPLMPSSPYAISKLYAYWQTKLYREAYDVYAVNGILFNHESPLRGLEFVTRKISNEVARISLGISKKLELGNILAKRDWGYAPEYVEGIWKSLQAKKPDDYVMATNENHTVKEFAEKACKIAGISTKCISVSKKNLRPFDVNNLKGDYSKAKRKLGWNPKTKFNGLVKIMVEEDIHRWEQRLKGEYLPWDAGTA</sequence>
<comment type="similarity">
    <text evidence="2 5">Belongs to the NAD(P)-dependent epimerase/dehydratase family. GDP-mannose 4,6-dehydratase subfamily.</text>
</comment>
<dbReference type="CDD" id="cd05260">
    <property type="entry name" value="GDP_MD_SDR_e"/>
    <property type="match status" value="1"/>
</dbReference>
<dbReference type="HOGENOM" id="CLU_007383_14_0_2"/>
<evidence type="ECO:0000256" key="1">
    <source>
        <dbReference type="ARBA" id="ARBA00001937"/>
    </source>
</evidence>
<dbReference type="GO" id="GO:0008446">
    <property type="term" value="F:GDP-mannose 4,6-dehydratase activity"/>
    <property type="evidence" value="ECO:0007669"/>
    <property type="project" value="UniProtKB-UniRule"/>
</dbReference>
<dbReference type="GO" id="GO:0042351">
    <property type="term" value="P:'de novo' GDP-L-fucose biosynthetic process"/>
    <property type="evidence" value="ECO:0007669"/>
    <property type="project" value="TreeGrafter"/>
</dbReference>
<dbReference type="KEGG" id="nin:NADRNF5_2148"/>
<evidence type="ECO:0000313" key="8">
    <source>
        <dbReference type="Proteomes" id="UP000032408"/>
    </source>
</evidence>
<keyword evidence="5" id="KW-0521">NADP</keyword>
<evidence type="ECO:0000313" key="7">
    <source>
        <dbReference type="EMBL" id="AJW71820.1"/>
    </source>
</evidence>
<organism evidence="7 8">
    <name type="scientific">Nitrosopumilus adriaticus</name>
    <dbReference type="NCBI Taxonomy" id="1580092"/>
    <lineage>
        <taxon>Archaea</taxon>
        <taxon>Nitrososphaerota</taxon>
        <taxon>Nitrososphaeria</taxon>
        <taxon>Nitrosopumilales</taxon>
        <taxon>Nitrosopumilaceae</taxon>
        <taxon>Nitrosopumilus</taxon>
    </lineage>
</organism>
<comment type="function">
    <text evidence="5">Catalyzes the conversion of GDP-D-mannose to GDP-4-dehydro-6-deoxy-D-mannose.</text>
</comment>
<dbReference type="EMBL" id="CP011070">
    <property type="protein sequence ID" value="AJW71820.1"/>
    <property type="molecule type" value="Genomic_DNA"/>
</dbReference>
<protein>
    <recommendedName>
        <fullName evidence="3 5">GDP-mannose 4,6-dehydratase</fullName>
        <ecNumber evidence="3 5">4.2.1.47</ecNumber>
    </recommendedName>
    <alternativeName>
        <fullName evidence="5">GDP-D-mannose dehydratase</fullName>
    </alternativeName>
</protein>
<evidence type="ECO:0000256" key="4">
    <source>
        <dbReference type="ARBA" id="ARBA00023239"/>
    </source>
</evidence>
<comment type="cofactor">
    <cofactor evidence="1 5">
        <name>NADP(+)</name>
        <dbReference type="ChEBI" id="CHEBI:58349"/>
    </cofactor>
</comment>
<comment type="caution">
    <text evidence="5">Lacks conserved residue(s) required for the propagation of feature annotation.</text>
</comment>
<dbReference type="OrthoDB" id="4907at2157"/>
<dbReference type="FunFam" id="3.40.50.720:FF:000924">
    <property type="entry name" value="GDP-mannose 4,6 dehydratase"/>
    <property type="match status" value="1"/>
</dbReference>
<dbReference type="AlphaFoldDB" id="A0A0D5C645"/>
<dbReference type="Gene3D" id="3.40.50.720">
    <property type="entry name" value="NAD(P)-binding Rossmann-like Domain"/>
    <property type="match status" value="1"/>
</dbReference>
<dbReference type="EC" id="4.2.1.47" evidence="3 5"/>
<dbReference type="Proteomes" id="UP000032408">
    <property type="component" value="Chromosome"/>
</dbReference>
<evidence type="ECO:0000259" key="6">
    <source>
        <dbReference type="Pfam" id="PF16363"/>
    </source>
</evidence>
<evidence type="ECO:0000256" key="3">
    <source>
        <dbReference type="ARBA" id="ARBA00011989"/>
    </source>
</evidence>